<evidence type="ECO:0000313" key="1">
    <source>
        <dbReference type="EMBL" id="ETP50483.1"/>
    </source>
</evidence>
<accession>W2ZT53</accession>
<name>W2ZT53_PHYNI</name>
<dbReference type="Proteomes" id="UP000018948">
    <property type="component" value="Unassembled WGS sequence"/>
</dbReference>
<dbReference type="EMBL" id="ANIY01000971">
    <property type="protein sequence ID" value="ETP50483.1"/>
    <property type="molecule type" value="Genomic_DNA"/>
</dbReference>
<gene>
    <name evidence="1" type="ORF">F442_04225</name>
</gene>
<reference evidence="1 2" key="1">
    <citation type="submission" date="2013-11" db="EMBL/GenBank/DDBJ databases">
        <title>The Genome Sequence of Phytophthora parasitica P10297.</title>
        <authorList>
            <consortium name="The Broad Institute Genomics Platform"/>
            <person name="Russ C."/>
            <person name="Tyler B."/>
            <person name="Panabieres F."/>
            <person name="Shan W."/>
            <person name="Tripathy S."/>
            <person name="Grunwald N."/>
            <person name="Machado M."/>
            <person name="Johnson C.S."/>
            <person name="Walker B."/>
            <person name="Young S.K."/>
            <person name="Zeng Q."/>
            <person name="Gargeya S."/>
            <person name="Fitzgerald M."/>
            <person name="Haas B."/>
            <person name="Abouelleil A."/>
            <person name="Allen A.W."/>
            <person name="Alvarado L."/>
            <person name="Arachchi H.M."/>
            <person name="Berlin A.M."/>
            <person name="Chapman S.B."/>
            <person name="Gainer-Dewar J."/>
            <person name="Goldberg J."/>
            <person name="Griggs A."/>
            <person name="Gujja S."/>
            <person name="Hansen M."/>
            <person name="Howarth C."/>
            <person name="Imamovic A."/>
            <person name="Ireland A."/>
            <person name="Larimer J."/>
            <person name="McCowan C."/>
            <person name="Murphy C."/>
            <person name="Pearson M."/>
            <person name="Poon T.W."/>
            <person name="Priest M."/>
            <person name="Roberts A."/>
            <person name="Saif S."/>
            <person name="Shea T."/>
            <person name="Sisk P."/>
            <person name="Sykes S."/>
            <person name="Wortman J."/>
            <person name="Nusbaum C."/>
            <person name="Birren B."/>
        </authorList>
    </citation>
    <scope>NUCLEOTIDE SEQUENCE [LARGE SCALE GENOMIC DNA]</scope>
    <source>
        <strain evidence="1 2">P10297</strain>
    </source>
</reference>
<organism evidence="1 2">
    <name type="scientific">Phytophthora nicotianae P10297</name>
    <dbReference type="NCBI Taxonomy" id="1317064"/>
    <lineage>
        <taxon>Eukaryota</taxon>
        <taxon>Sar</taxon>
        <taxon>Stramenopiles</taxon>
        <taxon>Oomycota</taxon>
        <taxon>Peronosporomycetes</taxon>
        <taxon>Peronosporales</taxon>
        <taxon>Peronosporaceae</taxon>
        <taxon>Phytophthora</taxon>
    </lineage>
</organism>
<comment type="caution">
    <text evidence="1">The sequence shown here is derived from an EMBL/GenBank/DDBJ whole genome shotgun (WGS) entry which is preliminary data.</text>
</comment>
<proteinExistence type="predicted"/>
<protein>
    <submittedName>
        <fullName evidence="1">Uncharacterized protein</fullName>
    </submittedName>
</protein>
<dbReference type="AlphaFoldDB" id="W2ZT53"/>
<sequence>MACPYRWHYSGRGLRTGRLLELQEAERCGGRAGKRGPVGGAHILDATVWRYGIQVTSLDDLGGRIVLQHRGKHWRLGQWHTALEIVDYMHQAVDIMQSSLNIYENAIVSCGQEMDESLKEATVTRVLLDGVKQVLDIHHILAEIQTHWPEIPLEVFNAALRHSDQAALFDDMAAVYSKKRQYRVTADTLSTLKQRPLSRARKKSVIDCEPLHVLGSNKHAGLQPDLSLNLSVRWLHDTVVDDVNKLLRPLTNSRVRASSPPFGVVAKADCLVEYDDSREPPP</sequence>
<evidence type="ECO:0000313" key="2">
    <source>
        <dbReference type="Proteomes" id="UP000018948"/>
    </source>
</evidence>